<reference evidence="2 3" key="1">
    <citation type="submission" date="2016-10" db="EMBL/GenBank/DDBJ databases">
        <authorList>
            <person name="de Groot N.N."/>
        </authorList>
    </citation>
    <scope>NUCLEOTIDE SEQUENCE [LARGE SCALE GENOMIC DNA]</scope>
    <source>
        <strain evidence="2 3">CGMCC 1.9159</strain>
    </source>
</reference>
<proteinExistence type="predicted"/>
<sequence>MDARQVEDAHVRKSEEDANRTNPEVDHDPESERVSEEEVESFKTWEKDEQENPRSY</sequence>
<dbReference type="AlphaFoldDB" id="A0A1G9MJ17"/>
<organism evidence="2 3">
    <name type="scientific">Tessaracoccus oleiagri</name>
    <dbReference type="NCBI Taxonomy" id="686624"/>
    <lineage>
        <taxon>Bacteria</taxon>
        <taxon>Bacillati</taxon>
        <taxon>Actinomycetota</taxon>
        <taxon>Actinomycetes</taxon>
        <taxon>Propionibacteriales</taxon>
        <taxon>Propionibacteriaceae</taxon>
        <taxon>Tessaracoccus</taxon>
    </lineage>
</organism>
<accession>A0A1G9MJ17</accession>
<evidence type="ECO:0000313" key="2">
    <source>
        <dbReference type="EMBL" id="SDL73877.1"/>
    </source>
</evidence>
<keyword evidence="3" id="KW-1185">Reference proteome</keyword>
<feature type="region of interest" description="Disordered" evidence="1">
    <location>
        <begin position="1"/>
        <end position="56"/>
    </location>
</feature>
<evidence type="ECO:0000313" key="3">
    <source>
        <dbReference type="Proteomes" id="UP000199475"/>
    </source>
</evidence>
<gene>
    <name evidence="2" type="ORF">SAMN04488242_2647</name>
</gene>
<protein>
    <submittedName>
        <fullName evidence="2">Uncharacterized protein</fullName>
    </submittedName>
</protein>
<name>A0A1G9MJ17_9ACTN</name>
<dbReference type="EMBL" id="FNGP01000005">
    <property type="protein sequence ID" value="SDL73877.1"/>
    <property type="molecule type" value="Genomic_DNA"/>
</dbReference>
<evidence type="ECO:0000256" key="1">
    <source>
        <dbReference type="SAM" id="MobiDB-lite"/>
    </source>
</evidence>
<dbReference type="Proteomes" id="UP000199475">
    <property type="component" value="Unassembled WGS sequence"/>
</dbReference>